<dbReference type="FunFam" id="3.30.160.60:FF:000065">
    <property type="entry name" value="B-cell CLL/lymphoma 6, member B"/>
    <property type="match status" value="1"/>
</dbReference>
<evidence type="ECO:0000259" key="9">
    <source>
        <dbReference type="PROSITE" id="PS50097"/>
    </source>
</evidence>
<dbReference type="AlphaFoldDB" id="A0A2K6MKE7"/>
<evidence type="ECO:0000259" key="10">
    <source>
        <dbReference type="PROSITE" id="PS50157"/>
    </source>
</evidence>
<dbReference type="Gene3D" id="3.30.710.10">
    <property type="entry name" value="Potassium Channel Kv1.1, Chain A"/>
    <property type="match status" value="1"/>
</dbReference>
<evidence type="ECO:0000256" key="6">
    <source>
        <dbReference type="ARBA" id="ARBA00023242"/>
    </source>
</evidence>
<dbReference type="InterPro" id="IPR000210">
    <property type="entry name" value="BTB/POZ_dom"/>
</dbReference>
<feature type="domain" description="BTB" evidence="9">
    <location>
        <begin position="38"/>
        <end position="105"/>
    </location>
</feature>
<dbReference type="InterPro" id="IPR050457">
    <property type="entry name" value="ZnFinger_BTB_dom_contain"/>
</dbReference>
<accession>A0A2K6MKE7</accession>
<reference evidence="11" key="2">
    <citation type="submission" date="2025-08" db="UniProtKB">
        <authorList>
            <consortium name="Ensembl"/>
        </authorList>
    </citation>
    <scope>IDENTIFICATION</scope>
</reference>
<dbReference type="InterPro" id="IPR013087">
    <property type="entry name" value="Znf_C2H2_type"/>
</dbReference>
<dbReference type="Ensembl" id="ENSRBIT00000060252.1">
    <property type="protein sequence ID" value="ENSRBIP00000036246.1"/>
    <property type="gene ID" value="ENSRBIG00000041742.1"/>
</dbReference>
<evidence type="ECO:0000256" key="2">
    <source>
        <dbReference type="ARBA" id="ARBA00022723"/>
    </source>
</evidence>
<reference evidence="11 12" key="1">
    <citation type="submission" date="2016-06" db="EMBL/GenBank/DDBJ databases">
        <title>Genome of Rhinopithecus bieti.</title>
        <authorList>
            <person name="Wu"/>
            <person name="C.-I. and Zhang"/>
            <person name="Y."/>
        </authorList>
    </citation>
    <scope>NUCLEOTIDE SEQUENCE</scope>
</reference>
<dbReference type="GO" id="GO:0005634">
    <property type="term" value="C:nucleus"/>
    <property type="evidence" value="ECO:0007669"/>
    <property type="project" value="Ensembl"/>
</dbReference>
<dbReference type="PANTHER" id="PTHR46105">
    <property type="entry name" value="AGAP004733-PA"/>
    <property type="match status" value="1"/>
</dbReference>
<dbReference type="PROSITE" id="PS50097">
    <property type="entry name" value="BTB"/>
    <property type="match status" value="1"/>
</dbReference>
<feature type="region of interest" description="Disordered" evidence="8">
    <location>
        <begin position="267"/>
        <end position="292"/>
    </location>
</feature>
<proteinExistence type="predicted"/>
<dbReference type="FunFam" id="3.30.710.10:FF:000097">
    <property type="entry name" value="B-cell CLL/lymphoma 6 member B protein"/>
    <property type="match status" value="1"/>
</dbReference>
<evidence type="ECO:0000256" key="4">
    <source>
        <dbReference type="ARBA" id="ARBA00022771"/>
    </source>
</evidence>
<dbReference type="PROSITE" id="PS50157">
    <property type="entry name" value="ZINC_FINGER_C2H2_2"/>
    <property type="match status" value="1"/>
</dbReference>
<evidence type="ECO:0000256" key="7">
    <source>
        <dbReference type="PROSITE-ProRule" id="PRU00042"/>
    </source>
</evidence>
<dbReference type="SMART" id="SM00225">
    <property type="entry name" value="BTB"/>
    <property type="match status" value="1"/>
</dbReference>
<keyword evidence="5" id="KW-0862">Zinc</keyword>
<evidence type="ECO:0000256" key="3">
    <source>
        <dbReference type="ARBA" id="ARBA00022737"/>
    </source>
</evidence>
<dbReference type="GO" id="GO:0001227">
    <property type="term" value="F:DNA-binding transcription repressor activity, RNA polymerase II-specific"/>
    <property type="evidence" value="ECO:0007669"/>
    <property type="project" value="Ensembl"/>
</dbReference>
<organism evidence="11 12">
    <name type="scientific">Rhinopithecus bieti</name>
    <name type="common">Black snub-nosed monkey</name>
    <name type="synonym">Pygathrix bieti</name>
    <dbReference type="NCBI Taxonomy" id="61621"/>
    <lineage>
        <taxon>Eukaryota</taxon>
        <taxon>Metazoa</taxon>
        <taxon>Chordata</taxon>
        <taxon>Craniata</taxon>
        <taxon>Vertebrata</taxon>
        <taxon>Euteleostomi</taxon>
        <taxon>Mammalia</taxon>
        <taxon>Eutheria</taxon>
        <taxon>Euarchontoglires</taxon>
        <taxon>Primates</taxon>
        <taxon>Haplorrhini</taxon>
        <taxon>Catarrhini</taxon>
        <taxon>Cercopithecidae</taxon>
        <taxon>Colobinae</taxon>
        <taxon>Rhinopithecus</taxon>
    </lineage>
</organism>
<reference evidence="11" key="3">
    <citation type="submission" date="2025-09" db="UniProtKB">
        <authorList>
            <consortium name="Ensembl"/>
        </authorList>
    </citation>
    <scope>IDENTIFICATION</scope>
</reference>
<sequence>MGSPAAPEGALGYVREFTRHSSDVLGNLNELRLRGILTDVTLLVGGQPLRAHKAVLIACSGFFYSIFRGRAGVGVDVLSLPGGPEARGFAPLLDFMYTSRLRLSPATAPAVLAAATYLQMEHVVQACHRFIQASYEPLGISLRPLEAEPPTPPTAPPPGSPRRSEGHPDPPTESRSCSQGPPSPASPDPKACNWKKYKYIVLNSQASQAGSLVGERSSGQPCPQARLPSGDEASSSSSSEEGPIPGPQSRLSPTAATVQFKCGAPASTPHLLTSQAQDTSGSPSERARPLPGKRPSFLNCEAWLGCLGLDPLVLGIDKPYNVTVPSSFCYKATCHPLTSHLPASRGKALTMLNLRSLLTATNLKTHSRNLQYRWVASAAHVLIHTGEKPYPCPTAEPASANAAALKSHLQDLTRFPHTCDPCGLHFRHKSQLRLHLRQKHGAATNTKVHYHILGGP</sequence>
<dbReference type="InterPro" id="IPR011333">
    <property type="entry name" value="SKP1/BTB/POZ_sf"/>
</dbReference>
<feature type="compositionally biased region" description="Pro residues" evidence="8">
    <location>
        <begin position="147"/>
        <end position="160"/>
    </location>
</feature>
<keyword evidence="2" id="KW-0479">Metal-binding</keyword>
<dbReference type="Proteomes" id="UP000233180">
    <property type="component" value="Unassembled WGS sequence"/>
</dbReference>
<evidence type="ECO:0000313" key="11">
    <source>
        <dbReference type="Ensembl" id="ENSRBIP00000036246.1"/>
    </source>
</evidence>
<comment type="subcellular location">
    <subcellularLocation>
        <location evidence="1">Nucleus</location>
    </subcellularLocation>
</comment>
<dbReference type="SUPFAM" id="SSF57667">
    <property type="entry name" value="beta-beta-alpha zinc fingers"/>
    <property type="match status" value="1"/>
</dbReference>
<feature type="region of interest" description="Disordered" evidence="8">
    <location>
        <begin position="210"/>
        <end position="254"/>
    </location>
</feature>
<dbReference type="SUPFAM" id="SSF54695">
    <property type="entry name" value="POZ domain"/>
    <property type="match status" value="1"/>
</dbReference>
<dbReference type="Pfam" id="PF00651">
    <property type="entry name" value="BTB"/>
    <property type="match status" value="1"/>
</dbReference>
<dbReference type="PANTHER" id="PTHR46105:SF25">
    <property type="entry name" value="ZGC:110075 PROTEIN"/>
    <property type="match status" value="1"/>
</dbReference>
<gene>
    <name evidence="11" type="primary">BCL6B</name>
</gene>
<feature type="compositionally biased region" description="Basic and acidic residues" evidence="8">
    <location>
        <begin position="162"/>
        <end position="172"/>
    </location>
</feature>
<dbReference type="OMA" id="VCGARFN"/>
<feature type="compositionally biased region" description="Low complexity" evidence="8">
    <location>
        <begin position="228"/>
        <end position="249"/>
    </location>
</feature>
<keyword evidence="12" id="KW-1185">Reference proteome</keyword>
<dbReference type="GO" id="GO:0000978">
    <property type="term" value="F:RNA polymerase II cis-regulatory region sequence-specific DNA binding"/>
    <property type="evidence" value="ECO:0007669"/>
    <property type="project" value="TreeGrafter"/>
</dbReference>
<protein>
    <submittedName>
        <fullName evidence="11">BCL6B transcription repressor</fullName>
    </submittedName>
</protein>
<evidence type="ECO:0000256" key="1">
    <source>
        <dbReference type="ARBA" id="ARBA00004123"/>
    </source>
</evidence>
<dbReference type="GO" id="GO:0008270">
    <property type="term" value="F:zinc ion binding"/>
    <property type="evidence" value="ECO:0007669"/>
    <property type="project" value="UniProtKB-KW"/>
</dbReference>
<dbReference type="Gene3D" id="3.30.160.60">
    <property type="entry name" value="Classic Zinc Finger"/>
    <property type="match status" value="1"/>
</dbReference>
<keyword evidence="4 7" id="KW-0863">Zinc-finger</keyword>
<dbReference type="STRING" id="61621.ENSRBIP00000036246"/>
<dbReference type="PROSITE" id="PS00028">
    <property type="entry name" value="ZINC_FINGER_C2H2_1"/>
    <property type="match status" value="1"/>
</dbReference>
<feature type="domain" description="C2H2-type" evidence="10">
    <location>
        <begin position="417"/>
        <end position="445"/>
    </location>
</feature>
<name>A0A2K6MKE7_RHIBE</name>
<feature type="region of interest" description="Disordered" evidence="8">
    <location>
        <begin position="143"/>
        <end position="190"/>
    </location>
</feature>
<evidence type="ECO:0000256" key="5">
    <source>
        <dbReference type="ARBA" id="ARBA00022833"/>
    </source>
</evidence>
<dbReference type="InterPro" id="IPR036236">
    <property type="entry name" value="Znf_C2H2_sf"/>
</dbReference>
<evidence type="ECO:0000313" key="12">
    <source>
        <dbReference type="Proteomes" id="UP000233180"/>
    </source>
</evidence>
<keyword evidence="3" id="KW-0677">Repeat</keyword>
<feature type="compositionally biased region" description="Polar residues" evidence="8">
    <location>
        <begin position="270"/>
        <end position="283"/>
    </location>
</feature>
<keyword evidence="6" id="KW-0539">Nucleus</keyword>
<dbReference type="GeneTree" id="ENSGT00940000159844"/>
<evidence type="ECO:0000256" key="8">
    <source>
        <dbReference type="SAM" id="MobiDB-lite"/>
    </source>
</evidence>